<dbReference type="Proteomes" id="UP001283361">
    <property type="component" value="Unassembled WGS sequence"/>
</dbReference>
<dbReference type="EMBL" id="JAWDGP010000884">
    <property type="protein sequence ID" value="KAK3796344.1"/>
    <property type="molecule type" value="Genomic_DNA"/>
</dbReference>
<organism evidence="1 2">
    <name type="scientific">Elysia crispata</name>
    <name type="common">lettuce slug</name>
    <dbReference type="NCBI Taxonomy" id="231223"/>
    <lineage>
        <taxon>Eukaryota</taxon>
        <taxon>Metazoa</taxon>
        <taxon>Spiralia</taxon>
        <taxon>Lophotrochozoa</taxon>
        <taxon>Mollusca</taxon>
        <taxon>Gastropoda</taxon>
        <taxon>Heterobranchia</taxon>
        <taxon>Euthyneura</taxon>
        <taxon>Panpulmonata</taxon>
        <taxon>Sacoglossa</taxon>
        <taxon>Placobranchoidea</taxon>
        <taxon>Plakobranchidae</taxon>
        <taxon>Elysia</taxon>
    </lineage>
</organism>
<comment type="caution">
    <text evidence="1">The sequence shown here is derived from an EMBL/GenBank/DDBJ whole genome shotgun (WGS) entry which is preliminary data.</text>
</comment>
<sequence length="91" mass="10230">MTSGCHACHVVDQFPTAMMLHLATRETHKQNTDPAYTHSCCFGSWPEQSIAPSAGKTQPSLSIHQALNLDQNRVEHLVRARPKSHYQYSKL</sequence>
<reference evidence="1" key="1">
    <citation type="journal article" date="2023" name="G3 (Bethesda)">
        <title>A reference genome for the long-term kleptoplast-retaining sea slug Elysia crispata morphotype clarki.</title>
        <authorList>
            <person name="Eastman K.E."/>
            <person name="Pendleton A.L."/>
            <person name="Shaikh M.A."/>
            <person name="Suttiyut T."/>
            <person name="Ogas R."/>
            <person name="Tomko P."/>
            <person name="Gavelis G."/>
            <person name="Widhalm J.R."/>
            <person name="Wisecaver J.H."/>
        </authorList>
    </citation>
    <scope>NUCLEOTIDE SEQUENCE</scope>
    <source>
        <strain evidence="1">ECLA1</strain>
    </source>
</reference>
<name>A0AAE1AYD9_9GAST</name>
<protein>
    <submittedName>
        <fullName evidence="1">Uncharacterized protein</fullName>
    </submittedName>
</protein>
<evidence type="ECO:0000313" key="2">
    <source>
        <dbReference type="Proteomes" id="UP001283361"/>
    </source>
</evidence>
<proteinExistence type="predicted"/>
<dbReference type="AlphaFoldDB" id="A0AAE1AYD9"/>
<keyword evidence="2" id="KW-1185">Reference proteome</keyword>
<accession>A0AAE1AYD9</accession>
<gene>
    <name evidence="1" type="ORF">RRG08_004984</name>
</gene>
<evidence type="ECO:0000313" key="1">
    <source>
        <dbReference type="EMBL" id="KAK3796344.1"/>
    </source>
</evidence>